<dbReference type="GO" id="GO:0009807">
    <property type="term" value="P:lignan biosynthetic process"/>
    <property type="evidence" value="ECO:0007669"/>
    <property type="project" value="UniProtKB-ARBA"/>
</dbReference>
<comment type="caution">
    <text evidence="2">The sequence shown here is derived from an EMBL/GenBank/DDBJ whole genome shotgun (WGS) entry which is preliminary data.</text>
</comment>
<dbReference type="Proteomes" id="UP001151752">
    <property type="component" value="Chromosome 7"/>
</dbReference>
<dbReference type="Gene3D" id="3.90.25.10">
    <property type="entry name" value="UDP-galactose 4-epimerase, domain 1"/>
    <property type="match status" value="1"/>
</dbReference>
<feature type="domain" description="NmrA-like" evidence="1">
    <location>
        <begin position="11"/>
        <end position="72"/>
    </location>
</feature>
<dbReference type="EMBL" id="JAPFFM010000011">
    <property type="protein sequence ID" value="KAJ6733849.1"/>
    <property type="molecule type" value="Genomic_DNA"/>
</dbReference>
<dbReference type="AlphaFoldDB" id="A0A9Q0UPA3"/>
<accession>A0A9Q0UPA3</accession>
<dbReference type="InterPro" id="IPR036291">
    <property type="entry name" value="NAD(P)-bd_dom_sf"/>
</dbReference>
<dbReference type="InterPro" id="IPR050608">
    <property type="entry name" value="NmrA-type/Isoflavone_red_sf"/>
</dbReference>
<reference evidence="2" key="1">
    <citation type="submission" date="2022-11" db="EMBL/GenBank/DDBJ databases">
        <authorList>
            <person name="Hyden B.L."/>
            <person name="Feng K."/>
            <person name="Yates T."/>
            <person name="Jawdy S."/>
            <person name="Smart L.B."/>
            <person name="Muchero W."/>
        </authorList>
    </citation>
    <scope>NUCLEOTIDE SEQUENCE</scope>
    <source>
        <tissue evidence="2">Shoot tip</tissue>
    </source>
</reference>
<reference evidence="2" key="2">
    <citation type="journal article" date="2023" name="Int. J. Mol. Sci.">
        <title>De Novo Assembly and Annotation of 11 Diverse Shrub Willow (Salix) Genomes Reveals Novel Gene Organization in Sex-Linked Regions.</title>
        <authorList>
            <person name="Hyden B."/>
            <person name="Feng K."/>
            <person name="Yates T.B."/>
            <person name="Jawdy S."/>
            <person name="Cereghino C."/>
            <person name="Smart L.B."/>
            <person name="Muchero W."/>
        </authorList>
    </citation>
    <scope>NUCLEOTIDE SEQUENCE</scope>
    <source>
        <tissue evidence="2">Shoot tip</tissue>
    </source>
</reference>
<evidence type="ECO:0000313" key="2">
    <source>
        <dbReference type="EMBL" id="KAJ6733849.1"/>
    </source>
</evidence>
<sequence>MIIFCARTYCQRFVPSEFGNEVDRVSGLPPFETVLANKRKIRRASEAAGLSYTYVSANSFAAYFLDYLLHPREKREEVTVYGSGEARGEFD</sequence>
<proteinExistence type="predicted"/>
<dbReference type="GO" id="GO:0003824">
    <property type="term" value="F:catalytic activity"/>
    <property type="evidence" value="ECO:0007669"/>
    <property type="project" value="UniProtKB-ARBA"/>
</dbReference>
<organism evidence="2 3">
    <name type="scientific">Salix koriyanagi</name>
    <dbReference type="NCBI Taxonomy" id="2511006"/>
    <lineage>
        <taxon>Eukaryota</taxon>
        <taxon>Viridiplantae</taxon>
        <taxon>Streptophyta</taxon>
        <taxon>Embryophyta</taxon>
        <taxon>Tracheophyta</taxon>
        <taxon>Spermatophyta</taxon>
        <taxon>Magnoliopsida</taxon>
        <taxon>eudicotyledons</taxon>
        <taxon>Gunneridae</taxon>
        <taxon>Pentapetalae</taxon>
        <taxon>rosids</taxon>
        <taxon>fabids</taxon>
        <taxon>Malpighiales</taxon>
        <taxon>Salicaceae</taxon>
        <taxon>Saliceae</taxon>
        <taxon>Salix</taxon>
    </lineage>
</organism>
<evidence type="ECO:0000259" key="1">
    <source>
        <dbReference type="Pfam" id="PF05368"/>
    </source>
</evidence>
<evidence type="ECO:0000313" key="3">
    <source>
        <dbReference type="Proteomes" id="UP001151752"/>
    </source>
</evidence>
<dbReference type="Gene3D" id="3.40.50.720">
    <property type="entry name" value="NAD(P)-binding Rossmann-like Domain"/>
    <property type="match status" value="1"/>
</dbReference>
<dbReference type="SUPFAM" id="SSF51735">
    <property type="entry name" value="NAD(P)-binding Rossmann-fold domains"/>
    <property type="match status" value="1"/>
</dbReference>
<dbReference type="PANTHER" id="PTHR43349:SF43">
    <property type="entry name" value="ISOEUGENOL SYNTHASE 1-LIKE"/>
    <property type="match status" value="1"/>
</dbReference>
<name>A0A9Q0UPA3_9ROSI</name>
<dbReference type="Pfam" id="PF05368">
    <property type="entry name" value="NmrA"/>
    <property type="match status" value="1"/>
</dbReference>
<keyword evidence="3" id="KW-1185">Reference proteome</keyword>
<gene>
    <name evidence="2" type="ORF">OIU74_005608</name>
</gene>
<dbReference type="InterPro" id="IPR008030">
    <property type="entry name" value="NmrA-like"/>
</dbReference>
<dbReference type="PANTHER" id="PTHR43349">
    <property type="entry name" value="PINORESINOL REDUCTASE-RELATED"/>
    <property type="match status" value="1"/>
</dbReference>
<protein>
    <submittedName>
        <fullName evidence="2">PINORESINOL REDUCTASE-RELATED</fullName>
    </submittedName>
</protein>